<keyword evidence="3" id="KW-1015">Disulfide bond</keyword>
<organism evidence="5 6">
    <name type="scientific">Paramecium sonneborni</name>
    <dbReference type="NCBI Taxonomy" id="65129"/>
    <lineage>
        <taxon>Eukaryota</taxon>
        <taxon>Sar</taxon>
        <taxon>Alveolata</taxon>
        <taxon>Ciliophora</taxon>
        <taxon>Intramacronucleata</taxon>
        <taxon>Oligohymenophorea</taxon>
        <taxon>Peniculida</taxon>
        <taxon>Parameciidae</taxon>
        <taxon>Paramecium</taxon>
    </lineage>
</organism>
<reference evidence="5" key="1">
    <citation type="submission" date="2021-01" db="EMBL/GenBank/DDBJ databases">
        <authorList>
            <consortium name="Genoscope - CEA"/>
            <person name="William W."/>
        </authorList>
    </citation>
    <scope>NUCLEOTIDE SEQUENCE</scope>
</reference>
<comment type="caution">
    <text evidence="5">The sequence shown here is derived from an EMBL/GenBank/DDBJ whole genome shotgun (WGS) entry which is preliminary data.</text>
</comment>
<proteinExistence type="predicted"/>
<accession>A0A8S1N401</accession>
<name>A0A8S1N401_9CILI</name>
<dbReference type="OrthoDB" id="27404at2759"/>
<dbReference type="NCBIfam" id="TIGR02232">
    <property type="entry name" value="myxo_disulf_rpt"/>
    <property type="match status" value="1"/>
</dbReference>
<feature type="signal peptide" evidence="4">
    <location>
        <begin position="1"/>
        <end position="19"/>
    </location>
</feature>
<dbReference type="AlphaFoldDB" id="A0A8S1N401"/>
<evidence type="ECO:0000256" key="3">
    <source>
        <dbReference type="ARBA" id="ARBA00023157"/>
    </source>
</evidence>
<dbReference type="InterPro" id="IPR006212">
    <property type="entry name" value="Furin_repeat"/>
</dbReference>
<dbReference type="InterPro" id="IPR011936">
    <property type="entry name" value="Myxo_disulph_rpt"/>
</dbReference>
<evidence type="ECO:0000256" key="1">
    <source>
        <dbReference type="ARBA" id="ARBA00022729"/>
    </source>
</evidence>
<feature type="chain" id="PRO_5035762031" description="Insulin-like growth factor binding protein, N-terminal" evidence="4">
    <location>
        <begin position="20"/>
        <end position="1223"/>
    </location>
</feature>
<dbReference type="PANTHER" id="PTHR38934:SF6">
    <property type="entry name" value="CHROMOSOME UNDETERMINED SCAFFOLD_176, WHOLE GENOME SHOTGUN SEQUENCE"/>
    <property type="match status" value="1"/>
</dbReference>
<dbReference type="PANTHER" id="PTHR38934">
    <property type="entry name" value="HYPHALLY REGULATED CELL WALL PROTEIN 1"/>
    <property type="match status" value="1"/>
</dbReference>
<gene>
    <name evidence="5" type="ORF">PSON_ATCC_30995.1.T0460264</name>
</gene>
<dbReference type="SMART" id="SM00261">
    <property type="entry name" value="FU"/>
    <property type="match status" value="4"/>
</dbReference>
<evidence type="ECO:0000313" key="5">
    <source>
        <dbReference type="EMBL" id="CAD8084423.1"/>
    </source>
</evidence>
<keyword evidence="2" id="KW-0677">Repeat</keyword>
<dbReference type="EMBL" id="CAJJDN010000046">
    <property type="protein sequence ID" value="CAD8084423.1"/>
    <property type="molecule type" value="Genomic_DNA"/>
</dbReference>
<evidence type="ECO:0000256" key="4">
    <source>
        <dbReference type="SAM" id="SignalP"/>
    </source>
</evidence>
<evidence type="ECO:0000313" key="6">
    <source>
        <dbReference type="Proteomes" id="UP000692954"/>
    </source>
</evidence>
<evidence type="ECO:0000256" key="2">
    <source>
        <dbReference type="ARBA" id="ARBA00022737"/>
    </source>
</evidence>
<sequence>MIRRIFNLTVLLLLQSANCALQSVYEEFNNKQITLTNTSWKCNDLSSPTQVLTCTKGMDLVVLKEIQQPCHKILNIIETTVPHFKIQLYIDVYGYNTIDANDYFLVGISENSFQESLCIHPFNQGKYLQQCSSNNNIWLTRKSYFQEIAHSNQQLSLEIRSEVDGPFNDESYLFRNVQIILDRCYKTCKTCSGEGKEQCLSCYDDIILSSNNSCDSCQSKTGQNFLQIPDGCRNKCTNNQDYDEDYVCIEDINLQVKCEIDCELCTNTQSCLICKPQKYLYFGQCMDQCPKYTIVYGTNCLSNIDSLLKNKNLRITQLVREFHDLSTTKSLTNELFQIISTTNQYSLQKGNDIYYSYFSNKRIFGGPLVWVNAEFKFTKSWIQEFQFIRIFFEVILGDIELNKNILTYKLNDQQQETIILNEMYQGNNPNIQDQIWPDNYQFNIYKVEKSINFFIQSNKQLTIEIKCQNANELGFCGIQNMVIIGFSNCEPEYNFDFHNYETGRNPCIPICGDKIVVGDEECDDGNNDPFDGCFNCRYECEDQCSECLYGYCIIEKTKPLLYSQKIQNDTVEYKLKCQESEDWYCGSICNGQIQNQNQFLSQNYFCNCNCLHCVKGICYLCQEGNYLFNNDCIVEKIDQIMYVEQKSFCGDGIIQVFEQCDDTNYLLFDGCFACKHSCDINCYQCFFGRCEICKYGYVLTSDSNCFLNCGDDLILPYQNEQCDNQNTIGYDGCYCKLECQPYCLYCDKVQQCLKCKKGFSLQNNYCIPICGDGFIVNGFEECDDANYQPFDGCYECKYQCHQNCGICNKGNCQHEICQLGMQWTINSCSAICGDNLVVEIEECDDGNSQEFDGCFNCKYSCIENCEICKEGSCRGCKQGFFLKDNKCLDLTIQQYQYQDYQLTIQNSKNFWICHDQECAYSQSPKMKIVLLNQFFQEQYIQVYFDQEVKLKETTENLSFELFDIQLKNYNVSTYRIKLYPIQEIAYDAQQISYQIEIKNLINFDEKPLLQIDLINEVTNTNNQTVSQRQVEIKLKTSIFLSDEKRLISLQTRTSNKVLMIVGISFSVLSLISGETSFFVQILNVLQYQSYLKFINIDYPENLVIYFSASEILEISTYLQIMEIDQIYNIITPKEESPEVDGKFKFYNVDPDLFINILPQIIQMITLLTLLLLGKKYYELLTFTINSRNITNILSDNLNCFKLIIIKIFTKLRIWIKGIMSILT</sequence>
<evidence type="ECO:0008006" key="7">
    <source>
        <dbReference type="Google" id="ProtNLM"/>
    </source>
</evidence>
<keyword evidence="1 4" id="KW-0732">Signal</keyword>
<keyword evidence="6" id="KW-1185">Reference proteome</keyword>
<protein>
    <recommendedName>
        <fullName evidence="7">Insulin-like growth factor binding protein, N-terminal</fullName>
    </recommendedName>
</protein>
<dbReference type="Pfam" id="PF13948">
    <property type="entry name" value="DUF4215"/>
    <property type="match status" value="5"/>
</dbReference>
<dbReference type="Proteomes" id="UP000692954">
    <property type="component" value="Unassembled WGS sequence"/>
</dbReference>